<dbReference type="InterPro" id="IPR001736">
    <property type="entry name" value="PLipase_D/transphosphatidylase"/>
</dbReference>
<dbReference type="CDD" id="cd09137">
    <property type="entry name" value="PLDc_PGS1_euk_2"/>
    <property type="match status" value="1"/>
</dbReference>
<name>A0A0D1Z9J7_EXOME</name>
<evidence type="ECO:0000256" key="3">
    <source>
        <dbReference type="ARBA" id="ARBA00022516"/>
    </source>
</evidence>
<gene>
    <name evidence="14" type="ORF">PV10_05931</name>
</gene>
<keyword evidence="8 10" id="KW-1208">Phospholipid metabolism</keyword>
<evidence type="ECO:0000256" key="6">
    <source>
        <dbReference type="ARBA" id="ARBA00023098"/>
    </source>
</evidence>
<comment type="similarity">
    <text evidence="2 10">Belongs to the CDP-alcohol phosphatidyltransferase class-II family.</text>
</comment>
<organism evidence="14 15">
    <name type="scientific">Exophiala mesophila</name>
    <name type="common">Black yeast-like fungus</name>
    <dbReference type="NCBI Taxonomy" id="212818"/>
    <lineage>
        <taxon>Eukaryota</taxon>
        <taxon>Fungi</taxon>
        <taxon>Dikarya</taxon>
        <taxon>Ascomycota</taxon>
        <taxon>Pezizomycotina</taxon>
        <taxon>Eurotiomycetes</taxon>
        <taxon>Chaetothyriomycetidae</taxon>
        <taxon>Chaetothyriales</taxon>
        <taxon>Herpotrichiellaceae</taxon>
        <taxon>Exophiala</taxon>
    </lineage>
</organism>
<dbReference type="GO" id="GO:0005524">
    <property type="term" value="F:ATP binding"/>
    <property type="evidence" value="ECO:0007669"/>
    <property type="project" value="UniProtKB-KW"/>
</dbReference>
<dbReference type="GO" id="GO:0032049">
    <property type="term" value="P:cardiolipin biosynthetic process"/>
    <property type="evidence" value="ECO:0007669"/>
    <property type="project" value="InterPro"/>
</dbReference>
<dbReference type="CDD" id="cd09135">
    <property type="entry name" value="PLDc_PGS1_euk_1"/>
    <property type="match status" value="1"/>
</dbReference>
<keyword evidence="3 10" id="KW-0444">Lipid biosynthesis</keyword>
<dbReference type="Gene3D" id="3.30.870.10">
    <property type="entry name" value="Endonuclease Chain A"/>
    <property type="match status" value="2"/>
</dbReference>
<keyword evidence="6 10" id="KW-0443">Lipid metabolism</keyword>
<evidence type="ECO:0000256" key="12">
    <source>
        <dbReference type="SAM" id="MobiDB-lite"/>
    </source>
</evidence>
<dbReference type="PIRSF" id="PIRSF000850">
    <property type="entry name" value="Phospholipase_D_PSS"/>
    <property type="match status" value="1"/>
</dbReference>
<evidence type="ECO:0000256" key="2">
    <source>
        <dbReference type="ARBA" id="ARBA00010682"/>
    </source>
</evidence>
<dbReference type="OrthoDB" id="10250191at2759"/>
<dbReference type="SUPFAM" id="SSF56024">
    <property type="entry name" value="Phospholipase D/nuclease"/>
    <property type="match status" value="1"/>
</dbReference>
<dbReference type="PANTHER" id="PTHR12586">
    <property type="entry name" value="CDP-DIACYLGLYCEROL--SERINE O-PHOSPHATIDYLTRANSFERASE"/>
    <property type="match status" value="1"/>
</dbReference>
<keyword evidence="10" id="KW-0547">Nucleotide-binding</keyword>
<accession>A0A0D1Z9J7</accession>
<evidence type="ECO:0000256" key="5">
    <source>
        <dbReference type="ARBA" id="ARBA00022737"/>
    </source>
</evidence>
<dbReference type="AlphaFoldDB" id="A0A0D1Z9J7"/>
<feature type="coiled-coil region" evidence="11">
    <location>
        <begin position="520"/>
        <end position="547"/>
    </location>
</feature>
<reference evidence="14 15" key="1">
    <citation type="submission" date="2015-01" db="EMBL/GenBank/DDBJ databases">
        <title>The Genome Sequence of Exophiala mesophila CBS40295.</title>
        <authorList>
            <consortium name="The Broad Institute Genomics Platform"/>
            <person name="Cuomo C."/>
            <person name="de Hoog S."/>
            <person name="Gorbushina A."/>
            <person name="Stielow B."/>
            <person name="Teixiera M."/>
            <person name="Abouelleil A."/>
            <person name="Chapman S.B."/>
            <person name="Priest M."/>
            <person name="Young S.K."/>
            <person name="Wortman J."/>
            <person name="Nusbaum C."/>
            <person name="Birren B."/>
        </authorList>
    </citation>
    <scope>NUCLEOTIDE SEQUENCE [LARGE SCALE GENOMIC DNA]</scope>
    <source>
        <strain evidence="14 15">CBS 40295</strain>
    </source>
</reference>
<dbReference type="GeneID" id="27323776"/>
<dbReference type="STRING" id="212818.A0A0D1Z9J7"/>
<comment type="function">
    <text evidence="10">Functions in the biosynthesis of the anionic phospholipids phosphatidylglycerol and cardiolipin.</text>
</comment>
<evidence type="ECO:0000256" key="4">
    <source>
        <dbReference type="ARBA" id="ARBA00022679"/>
    </source>
</evidence>
<dbReference type="VEuPathDB" id="FungiDB:PV10_05931"/>
<comment type="catalytic activity">
    <reaction evidence="9 10">
        <text>a CDP-1,2-diacyl-sn-glycerol + sn-glycerol 3-phosphate = a 1,2-diacyl-sn-glycero-3-phospho-(1'-sn-glycero-3'-phosphate) + CMP + H(+)</text>
        <dbReference type="Rhea" id="RHEA:12593"/>
        <dbReference type="ChEBI" id="CHEBI:15378"/>
        <dbReference type="ChEBI" id="CHEBI:57597"/>
        <dbReference type="ChEBI" id="CHEBI:58332"/>
        <dbReference type="ChEBI" id="CHEBI:60110"/>
        <dbReference type="ChEBI" id="CHEBI:60377"/>
        <dbReference type="EC" id="2.7.8.5"/>
    </reaction>
</comment>
<feature type="domain" description="PLD phosphodiesterase" evidence="13">
    <location>
        <begin position="190"/>
        <end position="216"/>
    </location>
</feature>
<dbReference type="PROSITE" id="PS50035">
    <property type="entry name" value="PLD"/>
    <property type="match status" value="1"/>
</dbReference>
<dbReference type="GO" id="GO:0008444">
    <property type="term" value="F:CDP-diacylglycerol-glycerol-3-phosphate 3-phosphatidyltransferase activity"/>
    <property type="evidence" value="ECO:0007669"/>
    <property type="project" value="UniProtKB-EC"/>
</dbReference>
<evidence type="ECO:0000313" key="15">
    <source>
        <dbReference type="Proteomes" id="UP000054302"/>
    </source>
</evidence>
<comment type="pathway">
    <text evidence="1 10">Phospholipid metabolism; phosphatidylglycerol biosynthesis; phosphatidylglycerol from CDP-diacylglycerol: step 1/2.</text>
</comment>
<evidence type="ECO:0000259" key="13">
    <source>
        <dbReference type="PROSITE" id="PS50035"/>
    </source>
</evidence>
<sequence>MFARSCGAGGRLLLRHGSCTARRASSLRAPHALARRRFTSSAPRPQDGALSPATHPLAGVTSEFDHIAPRFEVDPSQIEILDSPVVFYETLKAKIRGAKRRIFLSTLYIGKTEHELVATLKEALENNPKLELSILTDALRGTREDPNPSCATLLAPLISQFGDRVKISMFHTPNLNGWKKRFMPKRINEGWGLQHMKLYGFDDEILLSGANLSDDYFTNRLDRYHVFSSKELTDFYCAIHDAVCDLSYQLMPSDQTPGGWELLSPHERGFPDPLWHTKKFKQYAKQTLKPLIQPKARQKILPVPFTEDKTFVYPLAQFDILLGQPKKVVFQDDGYGIRHNSTEKPVLIKLLGSVAEDARLHDSSWTFTAGYFNIDPVIRDLLIAAAPDRNTQKQGIESGPPEKPCTVITASPWANGFYGSKGVSGMLPAAYTLLSRRFLREVAQNGKEDVIQLKEWRKGTVGEPDGMTYHAKGLWLTLPSIAAPNGSMVAESGPSVSLVGSSNYTKRSYSLDLEAGALIVTGDEDLKARLRKETENLQENASVVTQDDLSKIERRVGFKVRASLWLVEALGGAL</sequence>
<feature type="region of interest" description="Disordered" evidence="12">
    <location>
        <begin position="36"/>
        <end position="55"/>
    </location>
</feature>
<dbReference type="UniPathway" id="UPA00084">
    <property type="reaction ID" value="UER00503"/>
</dbReference>
<keyword evidence="15" id="KW-1185">Reference proteome</keyword>
<protein>
    <recommendedName>
        <fullName evidence="10">CDP-diacylglycerol--glycerol-3-phosphate 3-phosphatidyltransferase</fullName>
        <ecNumber evidence="10">2.7.8.5</ecNumber>
    </recommendedName>
</protein>
<dbReference type="EMBL" id="KN847523">
    <property type="protein sequence ID" value="KIV91387.1"/>
    <property type="molecule type" value="Genomic_DNA"/>
</dbReference>
<comment type="subcellular location">
    <subcellularLocation>
        <location evidence="10">Mitochondrion</location>
    </subcellularLocation>
</comment>
<evidence type="ECO:0000256" key="10">
    <source>
        <dbReference type="RuleBase" id="RU365024"/>
    </source>
</evidence>
<dbReference type="GO" id="GO:0005739">
    <property type="term" value="C:mitochondrion"/>
    <property type="evidence" value="ECO:0007669"/>
    <property type="project" value="UniProtKB-SubCell"/>
</dbReference>
<keyword evidence="10" id="KW-0496">Mitochondrion</keyword>
<evidence type="ECO:0000313" key="14">
    <source>
        <dbReference type="EMBL" id="KIV91387.1"/>
    </source>
</evidence>
<evidence type="ECO:0000256" key="1">
    <source>
        <dbReference type="ARBA" id="ARBA00005042"/>
    </source>
</evidence>
<evidence type="ECO:0000256" key="8">
    <source>
        <dbReference type="ARBA" id="ARBA00023264"/>
    </source>
</evidence>
<keyword evidence="10" id="KW-0067">ATP-binding</keyword>
<keyword evidence="5" id="KW-0677">Repeat</keyword>
<dbReference type="Proteomes" id="UP000054302">
    <property type="component" value="Unassembled WGS sequence"/>
</dbReference>
<dbReference type="InterPro" id="IPR016270">
    <property type="entry name" value="PGS1"/>
</dbReference>
<keyword evidence="11" id="KW-0175">Coiled coil</keyword>
<dbReference type="EC" id="2.7.8.5" evidence="10"/>
<evidence type="ECO:0000256" key="9">
    <source>
        <dbReference type="ARBA" id="ARBA00048586"/>
    </source>
</evidence>
<evidence type="ECO:0000256" key="11">
    <source>
        <dbReference type="SAM" id="Coils"/>
    </source>
</evidence>
<dbReference type="RefSeq" id="XP_016222961.1">
    <property type="nucleotide sequence ID" value="XM_016370668.1"/>
</dbReference>
<proteinExistence type="inferred from homology"/>
<keyword evidence="4 10" id="KW-0808">Transferase</keyword>
<dbReference type="OMA" id="HKCLAQC"/>
<dbReference type="HOGENOM" id="CLU_030471_1_1_1"/>
<keyword evidence="7 10" id="KW-0594">Phospholipid biosynthesis</keyword>
<evidence type="ECO:0000256" key="7">
    <source>
        <dbReference type="ARBA" id="ARBA00023209"/>
    </source>
</evidence>
<dbReference type="PANTHER" id="PTHR12586:SF1">
    <property type="entry name" value="CDP-DIACYLGLYCEROL--GLYCEROL-3-PHOSPHATE 3-PHOSPHATIDYLTRANSFERASE, MITOCHONDRIAL"/>
    <property type="match status" value="1"/>
</dbReference>